<dbReference type="EMBL" id="CP022579">
    <property type="protein sequence ID" value="QEL66566.1"/>
    <property type="molecule type" value="Genomic_DNA"/>
</dbReference>
<dbReference type="InterPro" id="IPR036265">
    <property type="entry name" value="HIT-like_sf"/>
</dbReference>
<dbReference type="RefSeq" id="WP_149426353.1">
    <property type="nucleotide sequence ID" value="NZ_CP022579.1"/>
</dbReference>
<dbReference type="Pfam" id="PF01230">
    <property type="entry name" value="HIT"/>
    <property type="match status" value="1"/>
</dbReference>
<gene>
    <name evidence="3" type="primary">hitA</name>
    <name evidence="3" type="ORF">OTERR_30900</name>
</gene>
<dbReference type="InterPro" id="IPR011146">
    <property type="entry name" value="HIT-like"/>
</dbReference>
<dbReference type="PROSITE" id="PS51084">
    <property type="entry name" value="HIT_2"/>
    <property type="match status" value="1"/>
</dbReference>
<dbReference type="PANTHER" id="PTHR42997:SF1">
    <property type="entry name" value="AP-4-A PHOSPHORYLASE"/>
    <property type="match status" value="1"/>
</dbReference>
<dbReference type="Proteomes" id="UP000323671">
    <property type="component" value="Chromosome"/>
</dbReference>
<evidence type="ECO:0000313" key="4">
    <source>
        <dbReference type="Proteomes" id="UP000323671"/>
    </source>
</evidence>
<dbReference type="GO" id="GO:0003824">
    <property type="term" value="F:catalytic activity"/>
    <property type="evidence" value="ECO:0007669"/>
    <property type="project" value="InterPro"/>
</dbReference>
<dbReference type="InterPro" id="IPR052908">
    <property type="entry name" value="AP-4-A_phosphorylase"/>
</dbReference>
<feature type="domain" description="HIT" evidence="2">
    <location>
        <begin position="8"/>
        <end position="109"/>
    </location>
</feature>
<dbReference type="KEGG" id="otr:OTERR_30900"/>
<dbReference type="Gene3D" id="3.30.428.10">
    <property type="entry name" value="HIT-like"/>
    <property type="match status" value="1"/>
</dbReference>
<dbReference type="PANTHER" id="PTHR42997">
    <property type="entry name" value="HIT FAMILY HYDROLASE"/>
    <property type="match status" value="1"/>
</dbReference>
<proteinExistence type="predicted"/>
<dbReference type="SUPFAM" id="SSF54197">
    <property type="entry name" value="HIT-like"/>
    <property type="match status" value="1"/>
</dbReference>
<name>A0A5C1ECH8_9RHOO</name>
<protein>
    <submittedName>
        <fullName evidence="3">HIT (Histidine triad) family protein</fullName>
    </submittedName>
</protein>
<reference evidence="3 4" key="1">
    <citation type="submission" date="2017-07" db="EMBL/GenBank/DDBJ databases">
        <title>Complete genome sequence of Oryzomicrobium terrae TPP412.</title>
        <authorList>
            <person name="Chiu L.-W."/>
            <person name="Lo K.-J."/>
            <person name="Tsai Y.-M."/>
            <person name="Lin S.-S."/>
            <person name="Kuo C.-H."/>
            <person name="Liu C.-T."/>
        </authorList>
    </citation>
    <scope>NUCLEOTIDE SEQUENCE [LARGE SCALE GENOMIC DNA]</scope>
    <source>
        <strain evidence="3 4">TPP412</strain>
    </source>
</reference>
<evidence type="ECO:0000259" key="2">
    <source>
        <dbReference type="PROSITE" id="PS51084"/>
    </source>
</evidence>
<accession>A0A5C1ECH8</accession>
<evidence type="ECO:0000256" key="1">
    <source>
        <dbReference type="PROSITE-ProRule" id="PRU00464"/>
    </source>
</evidence>
<feature type="short sequence motif" description="Histidine triad motif" evidence="1">
    <location>
        <begin position="94"/>
        <end position="98"/>
    </location>
</feature>
<dbReference type="AlphaFoldDB" id="A0A5C1ECH8"/>
<organism evidence="3 4">
    <name type="scientific">Oryzomicrobium terrae</name>
    <dbReference type="NCBI Taxonomy" id="1735038"/>
    <lineage>
        <taxon>Bacteria</taxon>
        <taxon>Pseudomonadati</taxon>
        <taxon>Pseudomonadota</taxon>
        <taxon>Betaproteobacteria</taxon>
        <taxon>Rhodocyclales</taxon>
        <taxon>Rhodocyclaceae</taxon>
        <taxon>Oryzomicrobium</taxon>
    </lineage>
</organism>
<keyword evidence="4" id="KW-1185">Reference proteome</keyword>
<evidence type="ECO:0000313" key="3">
    <source>
        <dbReference type="EMBL" id="QEL66566.1"/>
    </source>
</evidence>
<sequence>MTAVAPLPDCPLCTSTGGPLLLEGQTLRIIRAEEPDYPGFLRVIWNRHCGEMSDLTDAERQRLMTVVWACERVVRRLYAPDKINLASLGNMVPHVHWHIIPRWRDDPTFPGAIWAAPRTDGVHPASRPVVADSTLRDALLAELRDLAPL</sequence>